<evidence type="ECO:0000313" key="13">
    <source>
        <dbReference type="Proteomes" id="UP000061362"/>
    </source>
</evidence>
<evidence type="ECO:0000313" key="14">
    <source>
        <dbReference type="Proteomes" id="UP000062398"/>
    </source>
</evidence>
<dbReference type="RefSeq" id="WP_012021386.1">
    <property type="nucleotide sequence ID" value="NZ_CP008822.1"/>
</dbReference>
<dbReference type="Proteomes" id="UP000029084">
    <property type="component" value="Chromosome"/>
</dbReference>
<dbReference type="Proteomes" id="UP000062475">
    <property type="component" value="Chromosome"/>
</dbReference>
<evidence type="ECO:0000259" key="4">
    <source>
        <dbReference type="Pfam" id="PF08241"/>
    </source>
</evidence>
<feature type="domain" description="Methyltransferase type 11" evidence="4">
    <location>
        <begin position="34"/>
        <end position="126"/>
    </location>
</feature>
<dbReference type="OMA" id="PDWDWWG"/>
<evidence type="ECO:0000313" key="5">
    <source>
        <dbReference type="EMBL" id="AIM27583.1"/>
    </source>
</evidence>
<evidence type="ECO:0000313" key="12">
    <source>
        <dbReference type="Proteomes" id="UP000056255"/>
    </source>
</evidence>
<keyword evidence="3 5" id="KW-0808">Transferase</keyword>
<dbReference type="EMBL" id="CP012174">
    <property type="protein sequence ID" value="AKV78934.1"/>
    <property type="molecule type" value="Genomic_DNA"/>
</dbReference>
<dbReference type="GeneID" id="91755944"/>
<dbReference type="EMBL" id="CP012172">
    <property type="protein sequence ID" value="AKV74444.1"/>
    <property type="molecule type" value="Genomic_DNA"/>
</dbReference>
<protein>
    <submittedName>
        <fullName evidence="5">Methyltransferase type 11</fullName>
    </submittedName>
</protein>
<evidence type="ECO:0000313" key="6">
    <source>
        <dbReference type="EMBL" id="AKV74444.1"/>
    </source>
</evidence>
<proteinExistence type="inferred from homology"/>
<dbReference type="PANTHER" id="PTHR44942:SF4">
    <property type="entry name" value="METHYLTRANSFERASE TYPE 11 DOMAIN-CONTAINING PROTEIN"/>
    <property type="match status" value="1"/>
</dbReference>
<dbReference type="Gene3D" id="3.40.50.150">
    <property type="entry name" value="Vaccinia Virus protein VP39"/>
    <property type="match status" value="1"/>
</dbReference>
<evidence type="ECO:0000313" key="10">
    <source>
        <dbReference type="EMBL" id="AKV83418.1"/>
    </source>
</evidence>
<dbReference type="OrthoDB" id="1018at2157"/>
<dbReference type="GO" id="GO:0032259">
    <property type="term" value="P:methylation"/>
    <property type="evidence" value="ECO:0007669"/>
    <property type="project" value="UniProtKB-KW"/>
</dbReference>
<evidence type="ECO:0000313" key="16">
    <source>
        <dbReference type="Proteomes" id="UP000068832"/>
    </source>
</evidence>
<dbReference type="InterPro" id="IPR013216">
    <property type="entry name" value="Methyltransf_11"/>
</dbReference>
<dbReference type="GO" id="GO:0008757">
    <property type="term" value="F:S-adenosylmethionine-dependent methyltransferase activity"/>
    <property type="evidence" value="ECO:0007669"/>
    <property type="project" value="InterPro"/>
</dbReference>
<gene>
    <name evidence="5" type="ORF">HA72_1442</name>
    <name evidence="6" type="ORF">MsedA_1462</name>
    <name evidence="7" type="ORF">MsedB_1464</name>
    <name evidence="8" type="ORF">MsedC_1462</name>
    <name evidence="9" type="ORF">MsedD_1463</name>
    <name evidence="10" type="ORF">MsedE_1468</name>
</gene>
<dbReference type="InterPro" id="IPR029063">
    <property type="entry name" value="SAM-dependent_MTases_sf"/>
</dbReference>
<dbReference type="Pfam" id="PF08241">
    <property type="entry name" value="Methyltransf_11"/>
    <property type="match status" value="1"/>
</dbReference>
<dbReference type="InterPro" id="IPR051052">
    <property type="entry name" value="Diverse_substrate_MTase"/>
</dbReference>
<evidence type="ECO:0000256" key="3">
    <source>
        <dbReference type="ARBA" id="ARBA00022679"/>
    </source>
</evidence>
<evidence type="ECO:0000313" key="8">
    <source>
        <dbReference type="EMBL" id="AKV78934.1"/>
    </source>
</evidence>
<dbReference type="PATRIC" id="fig|43687.5.peg.1568"/>
<dbReference type="EMBL" id="CP008822">
    <property type="protein sequence ID" value="AIM27583.1"/>
    <property type="molecule type" value="Genomic_DNA"/>
</dbReference>
<comment type="similarity">
    <text evidence="1">Belongs to the methyltransferase superfamily.</text>
</comment>
<evidence type="ECO:0000313" key="11">
    <source>
        <dbReference type="Proteomes" id="UP000029084"/>
    </source>
</evidence>
<dbReference type="EMBL" id="CP012173">
    <property type="protein sequence ID" value="AKV76683.1"/>
    <property type="molecule type" value="Genomic_DNA"/>
</dbReference>
<name>A0A088E6J9_9CREN</name>
<dbReference type="AlphaFoldDB" id="A0A088E6J9"/>
<evidence type="ECO:0000256" key="1">
    <source>
        <dbReference type="ARBA" id="ARBA00008361"/>
    </source>
</evidence>
<dbReference type="Proteomes" id="UP000056255">
    <property type="component" value="Chromosome"/>
</dbReference>
<evidence type="ECO:0000313" key="7">
    <source>
        <dbReference type="EMBL" id="AKV76683.1"/>
    </source>
</evidence>
<dbReference type="Proteomes" id="UP000062398">
    <property type="component" value="Chromosome"/>
</dbReference>
<dbReference type="EMBL" id="CP012175">
    <property type="protein sequence ID" value="AKV81179.1"/>
    <property type="molecule type" value="Genomic_DNA"/>
</dbReference>
<accession>A0A088E6J9</accession>
<sequence length="176" mass="20258">MDHHFRRLLDPERKKFEDPEKFVPSLLHGNEVVVDMGCGPGYYCPVLEEHSLKLYCIDLSKEALDIAKTRVKKSSTVFLNEPSEHTSLPSSSVDVVVFSSSFHDMDREGAYKEVMRILKPCGRVIIVDWRKDAPFGPPVHIRMSREDYLATFKDFQVVTEFSPGHYHFGLVLQRKC</sequence>
<dbReference type="EMBL" id="CP012176">
    <property type="protein sequence ID" value="AKV83418.1"/>
    <property type="molecule type" value="Genomic_DNA"/>
</dbReference>
<reference evidence="5 11" key="1">
    <citation type="journal article" date="2014" name="J. Bacteriol.">
        <title>Role of an Archaeal PitA Transporter in the Copper and Arsenic Resistance of Metallosphaera sedula, an Extreme Thermoacidophile.</title>
        <authorList>
            <person name="McCarthy S."/>
            <person name="Ai C."/>
            <person name="Wheaton G."/>
            <person name="Tevatia R."/>
            <person name="Eckrich V."/>
            <person name="Kelly R."/>
            <person name="Blum P."/>
        </authorList>
    </citation>
    <scope>NUCLEOTIDE SEQUENCE [LARGE SCALE GENOMIC DNA]</scope>
    <source>
        <strain evidence="5 11">CuR1</strain>
    </source>
</reference>
<dbReference type="SUPFAM" id="SSF53335">
    <property type="entry name" value="S-adenosyl-L-methionine-dependent methyltransferases"/>
    <property type="match status" value="1"/>
</dbReference>
<evidence type="ECO:0000256" key="2">
    <source>
        <dbReference type="ARBA" id="ARBA00022603"/>
    </source>
</evidence>
<dbReference type="PANTHER" id="PTHR44942">
    <property type="entry name" value="METHYLTRANSF_11 DOMAIN-CONTAINING PROTEIN"/>
    <property type="match status" value="1"/>
</dbReference>
<evidence type="ECO:0000313" key="9">
    <source>
        <dbReference type="EMBL" id="AKV81179.1"/>
    </source>
</evidence>
<evidence type="ECO:0000313" key="15">
    <source>
        <dbReference type="Proteomes" id="UP000062475"/>
    </source>
</evidence>
<keyword evidence="2 5" id="KW-0489">Methyltransferase</keyword>
<reference evidence="13 14" key="2">
    <citation type="journal article" date="2015" name="Genome Announc.">
        <title>Complete Genome Sequences of Evolved Arsenate-Resistant Metallosphaera sedula Strains.</title>
        <authorList>
            <person name="Ai C."/>
            <person name="McCarthy S."/>
            <person name="Schackwitz W."/>
            <person name="Martin J."/>
            <person name="Lipzen A."/>
            <person name="Blum P."/>
        </authorList>
    </citation>
    <scope>NUCLEOTIDE SEQUENCE [LARGE SCALE GENOMIC DNA]</scope>
    <source>
        <strain evidence="8 14">ARS120-1</strain>
        <strain evidence="9 13">ARS120-2</strain>
        <strain evidence="6 16">ARS50-1</strain>
        <strain evidence="7 15">ARS50-2</strain>
    </source>
</reference>
<dbReference type="Proteomes" id="UP000061362">
    <property type="component" value="Chromosome"/>
</dbReference>
<organism evidence="5 11">
    <name type="scientific">Metallosphaera sedula</name>
    <dbReference type="NCBI Taxonomy" id="43687"/>
    <lineage>
        <taxon>Archaea</taxon>
        <taxon>Thermoproteota</taxon>
        <taxon>Thermoprotei</taxon>
        <taxon>Sulfolobales</taxon>
        <taxon>Sulfolobaceae</taxon>
        <taxon>Metallosphaera</taxon>
    </lineage>
</organism>
<dbReference type="Proteomes" id="UP000068832">
    <property type="component" value="Chromosome"/>
</dbReference>
<reference evidence="10 12" key="3">
    <citation type="submission" date="2015-07" db="EMBL/GenBank/DDBJ databases">
        <title>Physiological, transcriptional responses and genome re-sequencing of acid resistant extremely thermoacidophilic Metallosphaera sedula SARC-M1.</title>
        <authorList>
            <person name="Ai C."/>
            <person name="McCarthy S."/>
            <person name="Eckrich V."/>
            <person name="Rudrappa D."/>
            <person name="Qiu G."/>
            <person name="Blum P."/>
        </authorList>
    </citation>
    <scope>NUCLEOTIDE SEQUENCE [LARGE SCALE GENOMIC DNA]</scope>
    <source>
        <strain evidence="10 12">SARC-M1</strain>
    </source>
</reference>